<gene>
    <name evidence="1" type="ORF">FEHR0123_LOCUS10468</name>
</gene>
<evidence type="ECO:0000313" key="1">
    <source>
        <dbReference type="EMBL" id="CAE0315540.1"/>
    </source>
</evidence>
<proteinExistence type="predicted"/>
<organism evidence="1">
    <name type="scientific">Favella ehrenbergii</name>
    <dbReference type="NCBI Taxonomy" id="182087"/>
    <lineage>
        <taxon>Eukaryota</taxon>
        <taxon>Sar</taxon>
        <taxon>Alveolata</taxon>
        <taxon>Ciliophora</taxon>
        <taxon>Intramacronucleata</taxon>
        <taxon>Spirotrichea</taxon>
        <taxon>Choreotrichia</taxon>
        <taxon>Tintinnida</taxon>
        <taxon>Xystonellidae</taxon>
        <taxon>Favella</taxon>
    </lineage>
</organism>
<protein>
    <submittedName>
        <fullName evidence="1">Uncharacterized protein</fullName>
    </submittedName>
</protein>
<dbReference type="AlphaFoldDB" id="A0A7S3I8B7"/>
<name>A0A7S3I8B7_9SPIT</name>
<dbReference type="EMBL" id="HBIE01034622">
    <property type="protein sequence ID" value="CAE0315540.1"/>
    <property type="molecule type" value="Transcribed_RNA"/>
</dbReference>
<reference evidence="1" key="1">
    <citation type="submission" date="2021-01" db="EMBL/GenBank/DDBJ databases">
        <authorList>
            <person name="Corre E."/>
            <person name="Pelletier E."/>
            <person name="Niang G."/>
            <person name="Scheremetjew M."/>
            <person name="Finn R."/>
            <person name="Kale V."/>
            <person name="Holt S."/>
            <person name="Cochrane G."/>
            <person name="Meng A."/>
            <person name="Brown T."/>
            <person name="Cohen L."/>
        </authorList>
    </citation>
    <scope>NUCLEOTIDE SEQUENCE</scope>
    <source>
        <strain evidence="1">Fehren 1</strain>
    </source>
</reference>
<accession>A0A7S3I8B7</accession>
<sequence length="261" mass="28760">MTHSPSRQARSVVSLGWSRIDLLVDLLELLGLLLRDVQLYRQVIVVFDQLLNRSCAVLQVGRETLPLLGELLHDVGDLDAVQSRLSQLLVLTQQVAIDVLELADVVVEVADHLVGALELLNQAHIFVLVVEPLPPHEGPPHTLQVVVLAKCDGELLSPDEVAEEVLSLESEGVNRVAHSCQSRLGRANQVFIGDDLIDELLLGKSVQLALRIALVVLPLAEVDGKRVVHPVERLHRALLRLLAFLHERLQLVECLGHAEKV</sequence>